<dbReference type="SMART" id="SM00293">
    <property type="entry name" value="PWWP"/>
    <property type="match status" value="1"/>
</dbReference>
<gene>
    <name evidence="3" type="ORF">COCON_G00231100</name>
</gene>
<dbReference type="AlphaFoldDB" id="A0A9Q1CVJ2"/>
<dbReference type="PROSITE" id="PS50812">
    <property type="entry name" value="PWWP"/>
    <property type="match status" value="1"/>
</dbReference>
<reference evidence="3" key="1">
    <citation type="journal article" date="2023" name="Science">
        <title>Genome structures resolve the early diversification of teleost fishes.</title>
        <authorList>
            <person name="Parey E."/>
            <person name="Louis A."/>
            <person name="Montfort J."/>
            <person name="Bouchez O."/>
            <person name="Roques C."/>
            <person name="Iampietro C."/>
            <person name="Lluch J."/>
            <person name="Castinel A."/>
            <person name="Donnadieu C."/>
            <person name="Desvignes T."/>
            <person name="Floi Bucao C."/>
            <person name="Jouanno E."/>
            <person name="Wen M."/>
            <person name="Mejri S."/>
            <person name="Dirks R."/>
            <person name="Jansen H."/>
            <person name="Henkel C."/>
            <person name="Chen W.J."/>
            <person name="Zahm M."/>
            <person name="Cabau C."/>
            <person name="Klopp C."/>
            <person name="Thompson A.W."/>
            <person name="Robinson-Rechavi M."/>
            <person name="Braasch I."/>
            <person name="Lecointre G."/>
            <person name="Bobe J."/>
            <person name="Postlethwait J.H."/>
            <person name="Berthelot C."/>
            <person name="Roest Crollius H."/>
            <person name="Guiguen Y."/>
        </authorList>
    </citation>
    <scope>NUCLEOTIDE SEQUENCE</scope>
    <source>
        <strain evidence="3">Concon-B</strain>
    </source>
</reference>
<dbReference type="Pfam" id="PF00855">
    <property type="entry name" value="PWWP"/>
    <property type="match status" value="1"/>
</dbReference>
<dbReference type="Gene3D" id="2.30.30.140">
    <property type="match status" value="1"/>
</dbReference>
<dbReference type="InterPro" id="IPR000313">
    <property type="entry name" value="PWWP_dom"/>
</dbReference>
<dbReference type="SUPFAM" id="SSF63748">
    <property type="entry name" value="Tudor/PWWP/MBT"/>
    <property type="match status" value="1"/>
</dbReference>
<evidence type="ECO:0000259" key="2">
    <source>
        <dbReference type="PROSITE" id="PS50812"/>
    </source>
</evidence>
<keyword evidence="4" id="KW-1185">Reference proteome</keyword>
<evidence type="ECO:0000313" key="3">
    <source>
        <dbReference type="EMBL" id="KAJ8249894.1"/>
    </source>
</evidence>
<comment type="caution">
    <text evidence="3">The sequence shown here is derived from an EMBL/GenBank/DDBJ whole genome shotgun (WGS) entry which is preliminary data.</text>
</comment>
<proteinExistence type="predicted"/>
<protein>
    <recommendedName>
        <fullName evidence="2">PWWP domain-containing protein</fullName>
    </recommendedName>
</protein>
<dbReference type="EMBL" id="JAFJMO010000019">
    <property type="protein sequence ID" value="KAJ8249894.1"/>
    <property type="molecule type" value="Genomic_DNA"/>
</dbReference>
<accession>A0A9Q1CVJ2</accession>
<dbReference type="Proteomes" id="UP001152803">
    <property type="component" value="Unassembled WGS sequence"/>
</dbReference>
<evidence type="ECO:0000256" key="1">
    <source>
        <dbReference type="SAM" id="MobiDB-lite"/>
    </source>
</evidence>
<feature type="region of interest" description="Disordered" evidence="1">
    <location>
        <begin position="33"/>
        <end position="54"/>
    </location>
</feature>
<feature type="region of interest" description="Disordered" evidence="1">
    <location>
        <begin position="108"/>
        <end position="130"/>
    </location>
</feature>
<name>A0A9Q1CVJ2_CONCO</name>
<dbReference type="OrthoDB" id="20839at2759"/>
<organism evidence="3 4">
    <name type="scientific">Conger conger</name>
    <name type="common">Conger eel</name>
    <name type="synonym">Muraena conger</name>
    <dbReference type="NCBI Taxonomy" id="82655"/>
    <lineage>
        <taxon>Eukaryota</taxon>
        <taxon>Metazoa</taxon>
        <taxon>Chordata</taxon>
        <taxon>Craniata</taxon>
        <taxon>Vertebrata</taxon>
        <taxon>Euteleostomi</taxon>
        <taxon>Actinopterygii</taxon>
        <taxon>Neopterygii</taxon>
        <taxon>Teleostei</taxon>
        <taxon>Anguilliformes</taxon>
        <taxon>Congridae</taxon>
        <taxon>Conger</taxon>
    </lineage>
</organism>
<sequence length="292" mass="31573">MAVESGRAPCTGPWLVCVPGQANRTREAALLPVWNPPRPKRRLEPPALGRGGSNALLSRSPGLSNGFVIAQEAELGPGRPLEPRRRCASESSISSSGSLLCSPSRVSLPKCGKGRSAAARRKTTDDRSELTACRETGSLSQTARRAAEVGSNNMWMSTSATTVALEPLKLVWAKCSGYPSYPALIIDPKMPRAGCHRSGAVTPTAPPSVLRAGERMQYKSAEKLFLVLFFDNKRSWQWLPKSKMAPLGLDKAVDEVKMAEGRTSGVRKAVQTAFDRATAYLARVRDRLTDLD</sequence>
<feature type="domain" description="PWWP" evidence="2">
    <location>
        <begin position="167"/>
        <end position="250"/>
    </location>
</feature>
<dbReference type="FunFam" id="2.30.30.140:FF:000008">
    <property type="entry name" value="Bromodomain containing 1, isoform CRA_b"/>
    <property type="match status" value="1"/>
</dbReference>
<evidence type="ECO:0000313" key="4">
    <source>
        <dbReference type="Proteomes" id="UP001152803"/>
    </source>
</evidence>